<gene>
    <name evidence="1" type="ORF">CAPTEDRAFT_208387</name>
</gene>
<organism evidence="1">
    <name type="scientific">Capitella teleta</name>
    <name type="common">Polychaete worm</name>
    <dbReference type="NCBI Taxonomy" id="283909"/>
    <lineage>
        <taxon>Eukaryota</taxon>
        <taxon>Metazoa</taxon>
        <taxon>Spiralia</taxon>
        <taxon>Lophotrochozoa</taxon>
        <taxon>Annelida</taxon>
        <taxon>Polychaeta</taxon>
        <taxon>Sedentaria</taxon>
        <taxon>Scolecida</taxon>
        <taxon>Capitellidae</taxon>
        <taxon>Capitella</taxon>
    </lineage>
</organism>
<evidence type="ECO:0000313" key="1">
    <source>
        <dbReference type="EMBL" id="ELU10863.1"/>
    </source>
</evidence>
<protein>
    <submittedName>
        <fullName evidence="1 2">Uncharacterized protein</fullName>
    </submittedName>
</protein>
<dbReference type="EMBL" id="KB297203">
    <property type="protein sequence ID" value="ELU10863.1"/>
    <property type="molecule type" value="Genomic_DNA"/>
</dbReference>
<accession>R7UW58</accession>
<dbReference type="AlphaFoldDB" id="R7UW58"/>
<name>R7UW58_CAPTE</name>
<evidence type="ECO:0000313" key="2">
    <source>
        <dbReference type="EnsemblMetazoa" id="CapteP208387"/>
    </source>
</evidence>
<reference evidence="2" key="3">
    <citation type="submission" date="2015-06" db="UniProtKB">
        <authorList>
            <consortium name="EnsemblMetazoa"/>
        </authorList>
    </citation>
    <scope>IDENTIFICATION</scope>
</reference>
<dbReference type="HOGENOM" id="CLU_1284368_0_0_1"/>
<keyword evidence="3" id="KW-1185">Reference proteome</keyword>
<proteinExistence type="predicted"/>
<reference evidence="3" key="1">
    <citation type="submission" date="2012-12" db="EMBL/GenBank/DDBJ databases">
        <authorList>
            <person name="Hellsten U."/>
            <person name="Grimwood J."/>
            <person name="Chapman J.A."/>
            <person name="Shapiro H."/>
            <person name="Aerts A."/>
            <person name="Otillar R.P."/>
            <person name="Terry A.Y."/>
            <person name="Boore J.L."/>
            <person name="Simakov O."/>
            <person name="Marletaz F."/>
            <person name="Cho S.-J."/>
            <person name="Edsinger-Gonzales E."/>
            <person name="Havlak P."/>
            <person name="Kuo D.-H."/>
            <person name="Larsson T."/>
            <person name="Lv J."/>
            <person name="Arendt D."/>
            <person name="Savage R."/>
            <person name="Osoegawa K."/>
            <person name="de Jong P."/>
            <person name="Lindberg D.R."/>
            <person name="Seaver E.C."/>
            <person name="Weisblat D.A."/>
            <person name="Putnam N.H."/>
            <person name="Grigoriev I.V."/>
            <person name="Rokhsar D.S."/>
        </authorList>
    </citation>
    <scope>NUCLEOTIDE SEQUENCE</scope>
    <source>
        <strain evidence="3">I ESC-2004</strain>
    </source>
</reference>
<dbReference type="Proteomes" id="UP000014760">
    <property type="component" value="Unassembled WGS sequence"/>
</dbReference>
<dbReference type="EMBL" id="AMQN01020457">
    <property type="status" value="NOT_ANNOTATED_CDS"/>
    <property type="molecule type" value="Genomic_DNA"/>
</dbReference>
<sequence>MHTEYMHSVRQSHQDLIDRYPGPKSKLERRIQAAVGVPILPPPIDFASIPDLLLVEDFVDPFAIEDIPTPRAPSPHYVPDLPETRASSPHYVPDLPETRASSPHYVPDLPETRAPSPHYVPDLPETVQVMDSDGELLVATMPASRERTIFTAGDKQKLLDIITPLIDKLESKETGTGGGIAVVMGSMSQTIANLLPQHPIHTTTCAHHKNLQPPS</sequence>
<evidence type="ECO:0000313" key="3">
    <source>
        <dbReference type="Proteomes" id="UP000014760"/>
    </source>
</evidence>
<reference evidence="1 3" key="2">
    <citation type="journal article" date="2013" name="Nature">
        <title>Insights into bilaterian evolution from three spiralian genomes.</title>
        <authorList>
            <person name="Simakov O."/>
            <person name="Marletaz F."/>
            <person name="Cho S.J."/>
            <person name="Edsinger-Gonzales E."/>
            <person name="Havlak P."/>
            <person name="Hellsten U."/>
            <person name="Kuo D.H."/>
            <person name="Larsson T."/>
            <person name="Lv J."/>
            <person name="Arendt D."/>
            <person name="Savage R."/>
            <person name="Osoegawa K."/>
            <person name="de Jong P."/>
            <person name="Grimwood J."/>
            <person name="Chapman J.A."/>
            <person name="Shapiro H."/>
            <person name="Aerts A."/>
            <person name="Otillar R.P."/>
            <person name="Terry A.Y."/>
            <person name="Boore J.L."/>
            <person name="Grigoriev I.V."/>
            <person name="Lindberg D.R."/>
            <person name="Seaver E.C."/>
            <person name="Weisblat D.A."/>
            <person name="Putnam N.H."/>
            <person name="Rokhsar D.S."/>
        </authorList>
    </citation>
    <scope>NUCLEOTIDE SEQUENCE</scope>
    <source>
        <strain evidence="1 3">I ESC-2004</strain>
    </source>
</reference>
<dbReference type="EnsemblMetazoa" id="CapteT208387">
    <property type="protein sequence ID" value="CapteP208387"/>
    <property type="gene ID" value="CapteG208387"/>
</dbReference>